<evidence type="ECO:0000313" key="2">
    <source>
        <dbReference type="EMBL" id="ASV76155.1"/>
    </source>
</evidence>
<dbReference type="Pfam" id="PF00180">
    <property type="entry name" value="Iso_dh"/>
    <property type="match status" value="1"/>
</dbReference>
<dbReference type="Gene3D" id="3.40.718.10">
    <property type="entry name" value="Isopropylmalate Dehydrogenase"/>
    <property type="match status" value="1"/>
</dbReference>
<dbReference type="EMBL" id="CP018477">
    <property type="protein sequence ID" value="ASV76155.1"/>
    <property type="molecule type" value="Genomic_DNA"/>
</dbReference>
<evidence type="ECO:0000313" key="3">
    <source>
        <dbReference type="Proteomes" id="UP000215086"/>
    </source>
</evidence>
<evidence type="ECO:0000259" key="1">
    <source>
        <dbReference type="Pfam" id="PF00180"/>
    </source>
</evidence>
<organism evidence="2 3">
    <name type="scientific">Thermogutta terrifontis</name>
    <dbReference type="NCBI Taxonomy" id="1331910"/>
    <lineage>
        <taxon>Bacteria</taxon>
        <taxon>Pseudomonadati</taxon>
        <taxon>Planctomycetota</taxon>
        <taxon>Planctomycetia</taxon>
        <taxon>Pirellulales</taxon>
        <taxon>Thermoguttaceae</taxon>
        <taxon>Thermogutta</taxon>
    </lineage>
</organism>
<reference evidence="2 3" key="1">
    <citation type="journal article" name="Front. Microbiol.">
        <title>Sugar Metabolism of the First Thermophilic Planctomycete Thermogutta terrifontis: Comparative Genomic and Transcriptomic Approaches.</title>
        <authorList>
            <person name="Elcheninov A.G."/>
            <person name="Menzel P."/>
            <person name="Gudbergsdottir S.R."/>
            <person name="Slesarev A.I."/>
            <person name="Kadnikov V.V."/>
            <person name="Krogh A."/>
            <person name="Bonch-Osmolovskaya E.A."/>
            <person name="Peng X."/>
            <person name="Kublanov I.V."/>
        </authorList>
    </citation>
    <scope>NUCLEOTIDE SEQUENCE [LARGE SCALE GENOMIC DNA]</scope>
    <source>
        <strain evidence="2 3">R1</strain>
    </source>
</reference>
<dbReference type="SUPFAM" id="SSF53659">
    <property type="entry name" value="Isocitrate/Isopropylmalate dehydrogenase-like"/>
    <property type="match status" value="1"/>
</dbReference>
<dbReference type="KEGG" id="ttf:THTE_3554"/>
<dbReference type="Proteomes" id="UP000215086">
    <property type="component" value="Chromosome"/>
</dbReference>
<feature type="domain" description="Isopropylmalate dehydrogenase-like" evidence="1">
    <location>
        <begin position="7"/>
        <end position="51"/>
    </location>
</feature>
<gene>
    <name evidence="2" type="ORF">THTE_3554</name>
</gene>
<dbReference type="RefSeq" id="WP_207651723.1">
    <property type="nucleotide sequence ID" value="NZ_CP018477.1"/>
</dbReference>
<dbReference type="InterPro" id="IPR024084">
    <property type="entry name" value="IsoPropMal-DH-like_dom"/>
</dbReference>
<dbReference type="AlphaFoldDB" id="A0A286RJL3"/>
<protein>
    <recommendedName>
        <fullName evidence="1">Isopropylmalate dehydrogenase-like domain-containing protein</fullName>
    </recommendedName>
</protein>
<accession>A0A286RJL3</accession>
<proteinExistence type="predicted"/>
<keyword evidence="3" id="KW-1185">Reference proteome</keyword>
<name>A0A286RJL3_9BACT</name>
<sequence>MVETTFTIAVLPGDGIGPEVIREAVKVLRAVESHLPDVRFSLTEYPCGAAAWV</sequence>